<evidence type="ECO:0000259" key="4">
    <source>
        <dbReference type="PROSITE" id="PS50995"/>
    </source>
</evidence>
<feature type="domain" description="HTH marR-type" evidence="4">
    <location>
        <begin position="30"/>
        <end position="163"/>
    </location>
</feature>
<dbReference type="InterPro" id="IPR023187">
    <property type="entry name" value="Tscrpt_reg_MarR-type_CS"/>
</dbReference>
<reference evidence="5 6" key="1">
    <citation type="submission" date="2019-10" db="EMBL/GenBank/DDBJ databases">
        <title>Genome sequence of Luteimicrobium xylanilyticum HY-24.</title>
        <authorList>
            <person name="Kim D.Y."/>
            <person name="Park H.-Y."/>
        </authorList>
    </citation>
    <scope>NUCLEOTIDE SEQUENCE [LARGE SCALE GENOMIC DNA]</scope>
    <source>
        <strain evidence="5 6">HY-24</strain>
    </source>
</reference>
<keyword evidence="3" id="KW-0804">Transcription</keyword>
<dbReference type="PRINTS" id="PR00598">
    <property type="entry name" value="HTHMARR"/>
</dbReference>
<dbReference type="Pfam" id="PF12802">
    <property type="entry name" value="MarR_2"/>
    <property type="match status" value="1"/>
</dbReference>
<keyword evidence="6" id="KW-1185">Reference proteome</keyword>
<dbReference type="SUPFAM" id="SSF46785">
    <property type="entry name" value="Winged helix' DNA-binding domain"/>
    <property type="match status" value="1"/>
</dbReference>
<dbReference type="PANTHER" id="PTHR33164:SF104">
    <property type="entry name" value="TRANSCRIPTIONAL REGULATORY PROTEIN"/>
    <property type="match status" value="1"/>
</dbReference>
<protein>
    <submittedName>
        <fullName evidence="5">HTH-type transcriptional regulator PecS</fullName>
    </submittedName>
</protein>
<evidence type="ECO:0000313" key="6">
    <source>
        <dbReference type="Proteomes" id="UP000326702"/>
    </source>
</evidence>
<dbReference type="Proteomes" id="UP000326702">
    <property type="component" value="Chromosome"/>
</dbReference>
<dbReference type="OrthoDB" id="3237509at2"/>
<evidence type="ECO:0000256" key="1">
    <source>
        <dbReference type="ARBA" id="ARBA00023015"/>
    </source>
</evidence>
<name>A0A5P9QAV4_9MICO</name>
<dbReference type="AlphaFoldDB" id="A0A5P9QAV4"/>
<evidence type="ECO:0000256" key="2">
    <source>
        <dbReference type="ARBA" id="ARBA00023125"/>
    </source>
</evidence>
<dbReference type="PROSITE" id="PS01117">
    <property type="entry name" value="HTH_MARR_1"/>
    <property type="match status" value="1"/>
</dbReference>
<dbReference type="PANTHER" id="PTHR33164">
    <property type="entry name" value="TRANSCRIPTIONAL REGULATOR, MARR FAMILY"/>
    <property type="match status" value="1"/>
</dbReference>
<dbReference type="GO" id="GO:0003700">
    <property type="term" value="F:DNA-binding transcription factor activity"/>
    <property type="evidence" value="ECO:0007669"/>
    <property type="project" value="InterPro"/>
</dbReference>
<organism evidence="5 6">
    <name type="scientific">Luteimicrobium xylanilyticum</name>
    <dbReference type="NCBI Taxonomy" id="1133546"/>
    <lineage>
        <taxon>Bacteria</taxon>
        <taxon>Bacillati</taxon>
        <taxon>Actinomycetota</taxon>
        <taxon>Actinomycetes</taxon>
        <taxon>Micrococcales</taxon>
        <taxon>Luteimicrobium</taxon>
    </lineage>
</organism>
<dbReference type="GO" id="GO:0003677">
    <property type="term" value="F:DNA binding"/>
    <property type="evidence" value="ECO:0007669"/>
    <property type="project" value="UniProtKB-KW"/>
</dbReference>
<dbReference type="SMART" id="SM00347">
    <property type="entry name" value="HTH_MARR"/>
    <property type="match status" value="1"/>
</dbReference>
<accession>A0A5P9QAV4</accession>
<dbReference type="InterPro" id="IPR039422">
    <property type="entry name" value="MarR/SlyA-like"/>
</dbReference>
<dbReference type="InterPro" id="IPR036388">
    <property type="entry name" value="WH-like_DNA-bd_sf"/>
</dbReference>
<evidence type="ECO:0000256" key="3">
    <source>
        <dbReference type="ARBA" id="ARBA00023163"/>
    </source>
</evidence>
<gene>
    <name evidence="5" type="ORF">KDY119_01064</name>
</gene>
<dbReference type="PROSITE" id="PS50995">
    <property type="entry name" value="HTH_MARR_2"/>
    <property type="match status" value="1"/>
</dbReference>
<dbReference type="InterPro" id="IPR000835">
    <property type="entry name" value="HTH_MarR-typ"/>
</dbReference>
<dbReference type="KEGG" id="lxl:KDY119_01064"/>
<proteinExistence type="predicted"/>
<keyword evidence="1" id="KW-0805">Transcription regulation</keyword>
<sequence length="170" mass="18635">MEAREDGHHDYVDRLRAQWGERIPGLDTSPAEVVARVLRIGALVGHAHDRALDEEGLTRGEFELLAALRRADHPLRAREITTVTESPGASITKRLDRLERAGLVERTVPERDRRGVLVALTAAGIALVDRLFPEQVAREAAAVSALSVDERDQLGALLGVVLRTLDPVAY</sequence>
<keyword evidence="2" id="KW-0238">DNA-binding</keyword>
<dbReference type="RefSeq" id="WP_153022032.1">
    <property type="nucleotide sequence ID" value="NZ_BAABIH010000001.1"/>
</dbReference>
<dbReference type="EMBL" id="CP045529">
    <property type="protein sequence ID" value="QFU97565.1"/>
    <property type="molecule type" value="Genomic_DNA"/>
</dbReference>
<evidence type="ECO:0000313" key="5">
    <source>
        <dbReference type="EMBL" id="QFU97565.1"/>
    </source>
</evidence>
<dbReference type="Gene3D" id="1.10.10.10">
    <property type="entry name" value="Winged helix-like DNA-binding domain superfamily/Winged helix DNA-binding domain"/>
    <property type="match status" value="1"/>
</dbReference>
<dbReference type="GO" id="GO:0006950">
    <property type="term" value="P:response to stress"/>
    <property type="evidence" value="ECO:0007669"/>
    <property type="project" value="TreeGrafter"/>
</dbReference>
<dbReference type="InterPro" id="IPR036390">
    <property type="entry name" value="WH_DNA-bd_sf"/>
</dbReference>